<dbReference type="EMBL" id="JAAGOB010000004">
    <property type="protein sequence ID" value="NED95655.1"/>
    <property type="molecule type" value="Genomic_DNA"/>
</dbReference>
<dbReference type="PANTHER" id="PTHR34472">
    <property type="entry name" value="SULFUR CARRIER PROTEIN THIS"/>
    <property type="match status" value="1"/>
</dbReference>
<dbReference type="InterPro" id="IPR012675">
    <property type="entry name" value="Beta-grasp_dom_sf"/>
</dbReference>
<dbReference type="SUPFAM" id="SSF54285">
    <property type="entry name" value="MoaD/ThiS"/>
    <property type="match status" value="1"/>
</dbReference>
<dbReference type="AlphaFoldDB" id="A0A6N9YL25"/>
<dbReference type="Proteomes" id="UP000469185">
    <property type="component" value="Unassembled WGS sequence"/>
</dbReference>
<accession>A0A6N9YL25</accession>
<evidence type="ECO:0000313" key="2">
    <source>
        <dbReference type="Proteomes" id="UP000469185"/>
    </source>
</evidence>
<dbReference type="RefSeq" id="WP_163818407.1">
    <property type="nucleotide sequence ID" value="NZ_JAAGOB010000004.1"/>
</dbReference>
<dbReference type="Pfam" id="PF02597">
    <property type="entry name" value="ThiS"/>
    <property type="match status" value="1"/>
</dbReference>
<reference evidence="1 2" key="1">
    <citation type="submission" date="2020-02" db="EMBL/GenBank/DDBJ databases">
        <authorList>
            <person name="Li X.-J."/>
            <person name="Feng X.-M."/>
        </authorList>
    </citation>
    <scope>NUCLEOTIDE SEQUENCE [LARGE SCALE GENOMIC DNA]</scope>
    <source>
        <strain evidence="1 2">CGMCC 4.7225</strain>
    </source>
</reference>
<comment type="caution">
    <text evidence="1">The sequence shown here is derived from an EMBL/GenBank/DDBJ whole genome shotgun (WGS) entry which is preliminary data.</text>
</comment>
<dbReference type="Gene3D" id="3.10.20.30">
    <property type="match status" value="1"/>
</dbReference>
<sequence length="74" mass="7592">MATTVKVNGEEIAFDGPASVSDVVDRALDNPVGSSVARGIAVAVNNDVVPRGSWRTTRVSTGDHVEILTATQGG</sequence>
<keyword evidence="2" id="KW-1185">Reference proteome</keyword>
<gene>
    <name evidence="1" type="primary">thiS</name>
    <name evidence="1" type="ORF">G1H11_10055</name>
</gene>
<dbReference type="PANTHER" id="PTHR34472:SF1">
    <property type="entry name" value="SULFUR CARRIER PROTEIN THIS"/>
    <property type="match status" value="1"/>
</dbReference>
<dbReference type="InterPro" id="IPR016155">
    <property type="entry name" value="Mopterin_synth/thiamin_S_b"/>
</dbReference>
<proteinExistence type="predicted"/>
<name>A0A6N9YL25_9ACTN</name>
<organism evidence="1 2">
    <name type="scientific">Phytoactinopolyspora alkaliphila</name>
    <dbReference type="NCBI Taxonomy" id="1783498"/>
    <lineage>
        <taxon>Bacteria</taxon>
        <taxon>Bacillati</taxon>
        <taxon>Actinomycetota</taxon>
        <taxon>Actinomycetes</taxon>
        <taxon>Jiangellales</taxon>
        <taxon>Jiangellaceae</taxon>
        <taxon>Phytoactinopolyspora</taxon>
    </lineage>
</organism>
<dbReference type="InterPro" id="IPR003749">
    <property type="entry name" value="ThiS/MoaD-like"/>
</dbReference>
<dbReference type="InterPro" id="IPR010035">
    <property type="entry name" value="Thi_S"/>
</dbReference>
<dbReference type="CDD" id="cd00565">
    <property type="entry name" value="Ubl_ThiS"/>
    <property type="match status" value="1"/>
</dbReference>
<dbReference type="NCBIfam" id="TIGR01683">
    <property type="entry name" value="thiS"/>
    <property type="match status" value="1"/>
</dbReference>
<evidence type="ECO:0000313" key="1">
    <source>
        <dbReference type="EMBL" id="NED95655.1"/>
    </source>
</evidence>
<protein>
    <submittedName>
        <fullName evidence="1">Sulfur carrier protein ThiS</fullName>
    </submittedName>
</protein>